<keyword evidence="1" id="KW-0732">Signal</keyword>
<feature type="signal peptide" evidence="1">
    <location>
        <begin position="1"/>
        <end position="26"/>
    </location>
</feature>
<keyword evidence="3" id="KW-1185">Reference proteome</keyword>
<dbReference type="Proteomes" id="UP000595917">
    <property type="component" value="Chromosome"/>
</dbReference>
<gene>
    <name evidence="2" type="ORF">JFL75_13460</name>
</gene>
<dbReference type="EMBL" id="CP067089">
    <property type="protein sequence ID" value="QQO07944.1"/>
    <property type="molecule type" value="Genomic_DNA"/>
</dbReference>
<dbReference type="InterPro" id="IPR011990">
    <property type="entry name" value="TPR-like_helical_dom_sf"/>
</dbReference>
<accession>A0A7T7XK84</accession>
<dbReference type="RefSeq" id="WP_215625250.1">
    <property type="nucleotide sequence ID" value="NZ_CP067089.2"/>
</dbReference>
<sequence>MNSTVRRNARILAAALLILPLVPAVSQESGPAMASAKGFNYEVISEGGEAAAEKLVRQMDLRFEVYNRVFRFTDTLIAEPLKVRAFESEEHYNDYITSRLGRPREGCVYLHYQRPERRELVVYRNSEASERLLSHQGFIQFLRAFVPNPPSWLRDGFAIYFSTLSFDQESGSIQYEENLAWLNTVKSWGGTGPSMEAILMADIEGIPENFAPASWALISFLLNSGNEDYRRTLFESFMVLSPSASAAENSMAVMARMRNWINSAALKQDYDNYLESRRTFAELVDLGRTAYTAKETIMAELYFLNALELKPTHYAPYYYLGLLAYEEKSYELAEHYYRSALQYGADPALLNYALGLNALSSGRPVEAKALLREASRLAPDRYKDRVDEMLERIP</sequence>
<dbReference type="InterPro" id="IPR019734">
    <property type="entry name" value="TPR_rpt"/>
</dbReference>
<evidence type="ECO:0000313" key="3">
    <source>
        <dbReference type="Proteomes" id="UP000595917"/>
    </source>
</evidence>
<evidence type="ECO:0000256" key="1">
    <source>
        <dbReference type="SAM" id="SignalP"/>
    </source>
</evidence>
<name>A0A7T7XK84_9SPIR</name>
<evidence type="ECO:0000313" key="2">
    <source>
        <dbReference type="EMBL" id="QQO07944.1"/>
    </source>
</evidence>
<dbReference type="AlphaFoldDB" id="A0A7T7XK84"/>
<reference evidence="2" key="1">
    <citation type="submission" date="2021-01" db="EMBL/GenBank/DDBJ databases">
        <title>Description of Breznakiella homolactica.</title>
        <authorList>
            <person name="Song Y."/>
            <person name="Brune A."/>
        </authorList>
    </citation>
    <scope>NUCLEOTIDE SEQUENCE</scope>
    <source>
        <strain evidence="2">RmG30</strain>
    </source>
</reference>
<dbReference type="KEGG" id="bhc:JFL75_13460"/>
<protein>
    <recommendedName>
        <fullName evidence="4">Tetratricopeptide repeat protein</fullName>
    </recommendedName>
</protein>
<evidence type="ECO:0008006" key="4">
    <source>
        <dbReference type="Google" id="ProtNLM"/>
    </source>
</evidence>
<organism evidence="2 3">
    <name type="scientific">Breznakiella homolactica</name>
    <dbReference type="NCBI Taxonomy" id="2798577"/>
    <lineage>
        <taxon>Bacteria</taxon>
        <taxon>Pseudomonadati</taxon>
        <taxon>Spirochaetota</taxon>
        <taxon>Spirochaetia</taxon>
        <taxon>Spirochaetales</taxon>
        <taxon>Breznakiellaceae</taxon>
        <taxon>Breznakiella</taxon>
    </lineage>
</organism>
<proteinExistence type="predicted"/>
<dbReference type="SMART" id="SM00028">
    <property type="entry name" value="TPR"/>
    <property type="match status" value="3"/>
</dbReference>
<dbReference type="SUPFAM" id="SSF48452">
    <property type="entry name" value="TPR-like"/>
    <property type="match status" value="1"/>
</dbReference>
<dbReference type="Gene3D" id="1.25.40.10">
    <property type="entry name" value="Tetratricopeptide repeat domain"/>
    <property type="match status" value="1"/>
</dbReference>
<feature type="chain" id="PRO_5031114262" description="Tetratricopeptide repeat protein" evidence="1">
    <location>
        <begin position="27"/>
        <end position="394"/>
    </location>
</feature>